<keyword evidence="1 5" id="KW-0489">Methyltransferase</keyword>
<evidence type="ECO:0000313" key="9">
    <source>
        <dbReference type="Proteomes" id="UP000183843"/>
    </source>
</evidence>
<evidence type="ECO:0000256" key="2">
    <source>
        <dbReference type="ARBA" id="ARBA00022679"/>
    </source>
</evidence>
<protein>
    <recommendedName>
        <fullName evidence="7">Cytosine-specific methyltransferase</fullName>
        <ecNumber evidence="7">2.1.1.37</ecNumber>
    </recommendedName>
</protein>
<gene>
    <name evidence="8" type="ORF">SAMN05216587_11174</name>
</gene>
<dbReference type="InterPro" id="IPR050750">
    <property type="entry name" value="C5-MTase"/>
</dbReference>
<dbReference type="Pfam" id="PF00145">
    <property type="entry name" value="DNA_methylase"/>
    <property type="match status" value="1"/>
</dbReference>
<dbReference type="InterPro" id="IPR029063">
    <property type="entry name" value="SAM-dependent_MTases_sf"/>
</dbReference>
<dbReference type="GO" id="GO:0032259">
    <property type="term" value="P:methylation"/>
    <property type="evidence" value="ECO:0007669"/>
    <property type="project" value="UniProtKB-KW"/>
</dbReference>
<dbReference type="SUPFAM" id="SSF53335">
    <property type="entry name" value="S-adenosyl-L-methionine-dependent methyltransferases"/>
    <property type="match status" value="1"/>
</dbReference>
<evidence type="ECO:0000256" key="3">
    <source>
        <dbReference type="ARBA" id="ARBA00022691"/>
    </source>
</evidence>
<feature type="active site" evidence="5">
    <location>
        <position position="61"/>
    </location>
</feature>
<dbReference type="PANTHER" id="PTHR46098">
    <property type="entry name" value="TRNA (CYTOSINE(38)-C(5))-METHYLTRANSFERASE"/>
    <property type="match status" value="1"/>
</dbReference>
<organism evidence="8 9">
    <name type="scientific">Selenomonas ruminantium</name>
    <dbReference type="NCBI Taxonomy" id="971"/>
    <lineage>
        <taxon>Bacteria</taxon>
        <taxon>Bacillati</taxon>
        <taxon>Bacillota</taxon>
        <taxon>Negativicutes</taxon>
        <taxon>Selenomonadales</taxon>
        <taxon>Selenomonadaceae</taxon>
        <taxon>Selenomonas</taxon>
    </lineage>
</organism>
<evidence type="ECO:0000256" key="5">
    <source>
        <dbReference type="PROSITE-ProRule" id="PRU01016"/>
    </source>
</evidence>
<accession>A0A1I0YCM5</accession>
<dbReference type="GO" id="GO:0009307">
    <property type="term" value="P:DNA restriction-modification system"/>
    <property type="evidence" value="ECO:0007669"/>
    <property type="project" value="UniProtKB-KW"/>
</dbReference>
<dbReference type="InterPro" id="IPR001525">
    <property type="entry name" value="C5_MeTfrase"/>
</dbReference>
<evidence type="ECO:0000256" key="4">
    <source>
        <dbReference type="ARBA" id="ARBA00022747"/>
    </source>
</evidence>
<dbReference type="PRINTS" id="PR00105">
    <property type="entry name" value="C5METTRFRASE"/>
</dbReference>
<reference evidence="8 9" key="1">
    <citation type="submission" date="2016-10" db="EMBL/GenBank/DDBJ databases">
        <authorList>
            <person name="de Groot N.N."/>
        </authorList>
    </citation>
    <scope>NUCLEOTIDE SEQUENCE [LARGE SCALE GENOMIC DNA]</scope>
    <source>
        <strain evidence="8 9">L14</strain>
    </source>
</reference>
<dbReference type="PROSITE" id="PS00094">
    <property type="entry name" value="C5_MTASE_1"/>
    <property type="match status" value="1"/>
</dbReference>
<comment type="catalytic activity">
    <reaction evidence="7">
        <text>a 2'-deoxycytidine in DNA + S-adenosyl-L-methionine = a 5-methyl-2'-deoxycytidine in DNA + S-adenosyl-L-homocysteine + H(+)</text>
        <dbReference type="Rhea" id="RHEA:13681"/>
        <dbReference type="Rhea" id="RHEA-COMP:11369"/>
        <dbReference type="Rhea" id="RHEA-COMP:11370"/>
        <dbReference type="ChEBI" id="CHEBI:15378"/>
        <dbReference type="ChEBI" id="CHEBI:57856"/>
        <dbReference type="ChEBI" id="CHEBI:59789"/>
        <dbReference type="ChEBI" id="CHEBI:85452"/>
        <dbReference type="ChEBI" id="CHEBI:85454"/>
        <dbReference type="EC" id="2.1.1.37"/>
    </reaction>
</comment>
<evidence type="ECO:0000313" key="8">
    <source>
        <dbReference type="EMBL" id="SFB10526.1"/>
    </source>
</evidence>
<dbReference type="PROSITE" id="PS51679">
    <property type="entry name" value="SAM_MT_C5"/>
    <property type="match status" value="1"/>
</dbReference>
<dbReference type="PANTHER" id="PTHR46098:SF1">
    <property type="entry name" value="TRNA (CYTOSINE(38)-C(5))-METHYLTRANSFERASE"/>
    <property type="match status" value="1"/>
</dbReference>
<dbReference type="InterPro" id="IPR018117">
    <property type="entry name" value="C5_DNA_meth_AS"/>
</dbReference>
<name>A0A1I0YCM5_SELRU</name>
<dbReference type="EMBL" id="FOJX01000011">
    <property type="protein sequence ID" value="SFB10526.1"/>
    <property type="molecule type" value="Genomic_DNA"/>
</dbReference>
<dbReference type="EC" id="2.1.1.37" evidence="7"/>
<keyword evidence="2 5" id="KW-0808">Transferase</keyword>
<proteinExistence type="inferred from homology"/>
<dbReference type="AlphaFoldDB" id="A0A1I0YCM5"/>
<evidence type="ECO:0000256" key="7">
    <source>
        <dbReference type="RuleBase" id="RU000417"/>
    </source>
</evidence>
<dbReference type="Proteomes" id="UP000183843">
    <property type="component" value="Unassembled WGS sequence"/>
</dbReference>
<comment type="similarity">
    <text evidence="5 6">Belongs to the class I-like SAM-binding methyltransferase superfamily. C5-methyltransferase family.</text>
</comment>
<evidence type="ECO:0000256" key="6">
    <source>
        <dbReference type="RuleBase" id="RU000416"/>
    </source>
</evidence>
<keyword evidence="4" id="KW-0680">Restriction system</keyword>
<sequence length="157" mass="17578">MALKKAGIPFELVAYCEIDKFASRSYSLLHNVPESMNLGDITKIVPEELPDFDMVFHGSPCQSFSVAGRGEGGVKGSGTRSSLLWNTVEIVRAKKPKFVLWENVPNVLSEKHLPVFKEYLEELAKMGYESSFDTLNAKDYGVPQSRERIFCVSRLAD</sequence>
<dbReference type="GO" id="GO:0003886">
    <property type="term" value="F:DNA (cytosine-5-)-methyltransferase activity"/>
    <property type="evidence" value="ECO:0007669"/>
    <property type="project" value="UniProtKB-EC"/>
</dbReference>
<dbReference type="Gene3D" id="3.40.50.150">
    <property type="entry name" value="Vaccinia Virus protein VP39"/>
    <property type="match status" value="1"/>
</dbReference>
<keyword evidence="3 5" id="KW-0949">S-adenosyl-L-methionine</keyword>
<dbReference type="NCBIfam" id="TIGR00675">
    <property type="entry name" value="dcm"/>
    <property type="match status" value="1"/>
</dbReference>
<evidence type="ECO:0000256" key="1">
    <source>
        <dbReference type="ARBA" id="ARBA00022603"/>
    </source>
</evidence>